<accession>A0A8S5RDS5</accession>
<organism evidence="1">
    <name type="scientific">virus sp. ctx9V1</name>
    <dbReference type="NCBI Taxonomy" id="2828001"/>
    <lineage>
        <taxon>Viruses</taxon>
    </lineage>
</organism>
<sequence>MLGICIDIFTPQFDIAPYLPPHFTYLLSKS</sequence>
<name>A0A8S5RDS5_9VIRU</name>
<reference evidence="1" key="1">
    <citation type="journal article" date="2021" name="Proc. Natl. Acad. Sci. U.S.A.">
        <title>A Catalog of Tens of Thousands of Viruses from Human Metagenomes Reveals Hidden Associations with Chronic Diseases.</title>
        <authorList>
            <person name="Tisza M.J."/>
            <person name="Buck C.B."/>
        </authorList>
    </citation>
    <scope>NUCLEOTIDE SEQUENCE</scope>
    <source>
        <strain evidence="1">Ctx9V1</strain>
    </source>
</reference>
<dbReference type="EMBL" id="BK059093">
    <property type="protein sequence ID" value="DAE29116.1"/>
    <property type="molecule type" value="Genomic_DNA"/>
</dbReference>
<protein>
    <submittedName>
        <fullName evidence="1">Uncharacterized protein</fullName>
    </submittedName>
</protein>
<evidence type="ECO:0000313" key="1">
    <source>
        <dbReference type="EMBL" id="DAE29116.1"/>
    </source>
</evidence>
<proteinExistence type="predicted"/>